<dbReference type="InterPro" id="IPR009915">
    <property type="entry name" value="NnrU_dom"/>
</dbReference>
<gene>
    <name evidence="7" type="ORF">R0137_12490</name>
</gene>
<keyword evidence="4 5" id="KW-0472">Membrane</keyword>
<feature type="transmembrane region" description="Helical" evidence="5">
    <location>
        <begin position="52"/>
        <end position="70"/>
    </location>
</feature>
<evidence type="ECO:0000313" key="8">
    <source>
        <dbReference type="Proteomes" id="UP001626549"/>
    </source>
</evidence>
<dbReference type="Proteomes" id="UP001626549">
    <property type="component" value="Chromosome"/>
</dbReference>
<evidence type="ECO:0000313" key="7">
    <source>
        <dbReference type="EMBL" id="WOJ96055.1"/>
    </source>
</evidence>
<evidence type="ECO:0000259" key="6">
    <source>
        <dbReference type="Pfam" id="PF07298"/>
    </source>
</evidence>
<keyword evidence="2 5" id="KW-0812">Transmembrane</keyword>
<accession>A0ABZ0IAA5</accession>
<keyword evidence="8" id="KW-1185">Reference proteome</keyword>
<dbReference type="Pfam" id="PF07298">
    <property type="entry name" value="NnrU"/>
    <property type="match status" value="1"/>
</dbReference>
<organism evidence="7 8">
    <name type="scientific">Congregibacter brevis</name>
    <dbReference type="NCBI Taxonomy" id="3081201"/>
    <lineage>
        <taxon>Bacteria</taxon>
        <taxon>Pseudomonadati</taxon>
        <taxon>Pseudomonadota</taxon>
        <taxon>Gammaproteobacteria</taxon>
        <taxon>Cellvibrionales</taxon>
        <taxon>Halieaceae</taxon>
        <taxon>Congregibacter</taxon>
    </lineage>
</organism>
<sequence length="172" mass="18279">MSLAPSKVSAAKEKMGENGIKSLITVFTVAGMVLIVLGWRGSESTWLYTTPSSIRGAATGLVVLALYLFVVSNRPSAIKRFIRHPQLSGVLVWAVAHLLLNGDSRSLLLFGGMGLWAILEILLINRRDPAPAKPSAPGLISEMITVAITLAVAALIVWAHPWLAGVPAIASF</sequence>
<evidence type="ECO:0000256" key="3">
    <source>
        <dbReference type="ARBA" id="ARBA00022989"/>
    </source>
</evidence>
<comment type="subcellular location">
    <subcellularLocation>
        <location evidence="1">Membrane</location>
        <topology evidence="1">Multi-pass membrane protein</topology>
    </subcellularLocation>
</comment>
<feature type="transmembrane region" description="Helical" evidence="5">
    <location>
        <begin position="136"/>
        <end position="159"/>
    </location>
</feature>
<name>A0ABZ0IAA5_9GAMM</name>
<evidence type="ECO:0000256" key="2">
    <source>
        <dbReference type="ARBA" id="ARBA00022692"/>
    </source>
</evidence>
<proteinExistence type="predicted"/>
<feature type="transmembrane region" description="Helical" evidence="5">
    <location>
        <begin position="20"/>
        <end position="40"/>
    </location>
</feature>
<feature type="domain" description="NnrU" evidence="6">
    <location>
        <begin position="10"/>
        <end position="167"/>
    </location>
</feature>
<dbReference type="EMBL" id="CP136865">
    <property type="protein sequence ID" value="WOJ96055.1"/>
    <property type="molecule type" value="Genomic_DNA"/>
</dbReference>
<dbReference type="RefSeq" id="WP_407326742.1">
    <property type="nucleotide sequence ID" value="NZ_CP136865.1"/>
</dbReference>
<keyword evidence="3 5" id="KW-1133">Transmembrane helix</keyword>
<evidence type="ECO:0000256" key="5">
    <source>
        <dbReference type="SAM" id="Phobius"/>
    </source>
</evidence>
<evidence type="ECO:0000256" key="4">
    <source>
        <dbReference type="ARBA" id="ARBA00023136"/>
    </source>
</evidence>
<feature type="transmembrane region" description="Helical" evidence="5">
    <location>
        <begin position="106"/>
        <end position="124"/>
    </location>
</feature>
<reference evidence="7 8" key="1">
    <citation type="submission" date="2023-10" db="EMBL/GenBank/DDBJ databases">
        <title>Two novel species belonging to the OM43/NOR5 clade.</title>
        <authorList>
            <person name="Park M."/>
        </authorList>
    </citation>
    <scope>NUCLEOTIDE SEQUENCE [LARGE SCALE GENOMIC DNA]</scope>
    <source>
        <strain evidence="7 8">IMCC45268</strain>
    </source>
</reference>
<evidence type="ECO:0000256" key="1">
    <source>
        <dbReference type="ARBA" id="ARBA00004141"/>
    </source>
</evidence>
<protein>
    <submittedName>
        <fullName evidence="7">NnrU family protein</fullName>
    </submittedName>
</protein>